<proteinExistence type="predicted"/>
<dbReference type="EMBL" id="OV696696">
    <property type="protein sequence ID" value="CAH1240903.1"/>
    <property type="molecule type" value="Genomic_DNA"/>
</dbReference>
<sequence>MTPSGDPLVFTGRLYPVRNVIANTTEPTKSPVFRTGSHELRLVMLPPTRHPDNHLGIYINLVSGGAVVINTRILVTYGPVTNILSAKVTLKSGETKGWQEAMSTEAMVGQPASTTLNIETILQPFLD</sequence>
<evidence type="ECO:0000313" key="1">
    <source>
        <dbReference type="EMBL" id="CAH1240903.1"/>
    </source>
</evidence>
<dbReference type="AlphaFoldDB" id="A0A8J9W0V9"/>
<dbReference type="Proteomes" id="UP000838412">
    <property type="component" value="Chromosome 11"/>
</dbReference>
<organism evidence="1 2">
    <name type="scientific">Branchiostoma lanceolatum</name>
    <name type="common">Common lancelet</name>
    <name type="synonym">Amphioxus lanceolatum</name>
    <dbReference type="NCBI Taxonomy" id="7740"/>
    <lineage>
        <taxon>Eukaryota</taxon>
        <taxon>Metazoa</taxon>
        <taxon>Chordata</taxon>
        <taxon>Cephalochordata</taxon>
        <taxon>Leptocardii</taxon>
        <taxon>Amphioxiformes</taxon>
        <taxon>Branchiostomatidae</taxon>
        <taxon>Branchiostoma</taxon>
    </lineage>
</organism>
<name>A0A8J9W0V9_BRALA</name>
<accession>A0A8J9W0V9</accession>
<reference evidence="1" key="1">
    <citation type="submission" date="2022-01" db="EMBL/GenBank/DDBJ databases">
        <authorList>
            <person name="Braso-Vives M."/>
        </authorList>
    </citation>
    <scope>NUCLEOTIDE SEQUENCE</scope>
</reference>
<gene>
    <name evidence="1" type="primary">Hypp6184</name>
    <name evidence="1" type="ORF">BLAG_LOCUS4718</name>
</gene>
<keyword evidence="2" id="KW-1185">Reference proteome</keyword>
<dbReference type="OrthoDB" id="10232810at2759"/>
<protein>
    <submittedName>
        <fullName evidence="1">Hypp6184 protein</fullName>
    </submittedName>
</protein>
<evidence type="ECO:0000313" key="2">
    <source>
        <dbReference type="Proteomes" id="UP000838412"/>
    </source>
</evidence>